<proteinExistence type="predicted"/>
<reference evidence="2" key="1">
    <citation type="submission" date="2020-05" db="EMBL/GenBank/DDBJ databases">
        <authorList>
            <person name="Chiriac C."/>
            <person name="Salcher M."/>
            <person name="Ghai R."/>
            <person name="Kavagutti S V."/>
        </authorList>
    </citation>
    <scope>NUCLEOTIDE SEQUENCE</scope>
</reference>
<protein>
    <submittedName>
        <fullName evidence="2">Unannotated protein</fullName>
    </submittedName>
</protein>
<evidence type="ECO:0000313" key="2">
    <source>
        <dbReference type="EMBL" id="CAB4625271.1"/>
    </source>
</evidence>
<organism evidence="2">
    <name type="scientific">freshwater metagenome</name>
    <dbReference type="NCBI Taxonomy" id="449393"/>
    <lineage>
        <taxon>unclassified sequences</taxon>
        <taxon>metagenomes</taxon>
        <taxon>ecological metagenomes</taxon>
    </lineage>
</organism>
<feature type="transmembrane region" description="Helical" evidence="1">
    <location>
        <begin position="45"/>
        <end position="64"/>
    </location>
</feature>
<gene>
    <name evidence="2" type="ORF">UFOPK1951_00546</name>
</gene>
<name>A0A6J6IL25_9ZZZZ</name>
<sequence length="141" mass="15255">MVFTQGFDESPFSTAFLASKAAPIITEGFEVFVHDVIDAMTTSPFLIVVLFSLTLMSIGFLLVLSPKYVGNIFSNALLESISEIRSCGRFGPAIDGTTVDRSSSIFSENRGETSGLCHSPWSFAYFSTSSTCSAERPVSVR</sequence>
<dbReference type="AlphaFoldDB" id="A0A6J6IL25"/>
<accession>A0A6J6IL25</accession>
<dbReference type="EMBL" id="CAEZVH010000048">
    <property type="protein sequence ID" value="CAB4625271.1"/>
    <property type="molecule type" value="Genomic_DNA"/>
</dbReference>
<keyword evidence="1" id="KW-0472">Membrane</keyword>
<keyword evidence="1" id="KW-1133">Transmembrane helix</keyword>
<evidence type="ECO:0000256" key="1">
    <source>
        <dbReference type="SAM" id="Phobius"/>
    </source>
</evidence>
<keyword evidence="1" id="KW-0812">Transmembrane</keyword>